<evidence type="ECO:0000313" key="5">
    <source>
        <dbReference type="Proteomes" id="UP000215914"/>
    </source>
</evidence>
<dbReference type="AlphaFoldDB" id="A0A251TUE9"/>
<dbReference type="GO" id="GO:0005524">
    <property type="term" value="F:ATP binding"/>
    <property type="evidence" value="ECO:0007669"/>
    <property type="project" value="InterPro"/>
</dbReference>
<dbReference type="Proteomes" id="UP000215914">
    <property type="component" value="Chromosome 9"/>
</dbReference>
<sequence length="176" mass="19218">MAFTMLTTLLNSRSNIYSNCQPGMRNYAAKDIKFGVDARALMLRGVEELADAVEVTMDPKLLVKCRMYCTVEMFDFFEGLMVANAINDVAGDGTTCATVLTKAIYSEGCKSVAAGMNAMDLRRGITMAVDSVVTNLKSRARMICTSEKIAQVCLVYCTEEKNSNGHLSPTGFALDY</sequence>
<reference evidence="3 5" key="1">
    <citation type="journal article" date="2017" name="Nature">
        <title>The sunflower genome provides insights into oil metabolism, flowering and Asterid evolution.</title>
        <authorList>
            <person name="Badouin H."/>
            <person name="Gouzy J."/>
            <person name="Grassa C.J."/>
            <person name="Murat F."/>
            <person name="Staton S.E."/>
            <person name="Cottret L."/>
            <person name="Lelandais-Briere C."/>
            <person name="Owens G.L."/>
            <person name="Carrere S."/>
            <person name="Mayjonade B."/>
            <person name="Legrand L."/>
            <person name="Gill N."/>
            <person name="Kane N.C."/>
            <person name="Bowers J.E."/>
            <person name="Hubner S."/>
            <person name="Bellec A."/>
            <person name="Berard A."/>
            <person name="Berges H."/>
            <person name="Blanchet N."/>
            <person name="Boniface M.C."/>
            <person name="Brunel D."/>
            <person name="Catrice O."/>
            <person name="Chaidir N."/>
            <person name="Claudel C."/>
            <person name="Donnadieu C."/>
            <person name="Faraut T."/>
            <person name="Fievet G."/>
            <person name="Helmstetter N."/>
            <person name="King M."/>
            <person name="Knapp S.J."/>
            <person name="Lai Z."/>
            <person name="Le Paslier M.C."/>
            <person name="Lippi Y."/>
            <person name="Lorenzon L."/>
            <person name="Mandel J.R."/>
            <person name="Marage G."/>
            <person name="Marchand G."/>
            <person name="Marquand E."/>
            <person name="Bret-Mestries E."/>
            <person name="Morien E."/>
            <person name="Nambeesan S."/>
            <person name="Nguyen T."/>
            <person name="Pegot-Espagnet P."/>
            <person name="Pouilly N."/>
            <person name="Raftis F."/>
            <person name="Sallet E."/>
            <person name="Schiex T."/>
            <person name="Thomas J."/>
            <person name="Vandecasteele C."/>
            <person name="Vares D."/>
            <person name="Vear F."/>
            <person name="Vautrin S."/>
            <person name="Crespi M."/>
            <person name="Mangin B."/>
            <person name="Burke J.M."/>
            <person name="Salse J."/>
            <person name="Munos S."/>
            <person name="Vincourt P."/>
            <person name="Rieseberg L.H."/>
            <person name="Langlade N.B."/>
        </authorList>
    </citation>
    <scope>NUCLEOTIDE SEQUENCE [LARGE SCALE GENOMIC DNA]</scope>
    <source>
        <strain evidence="5">cv. SF193</strain>
        <tissue evidence="3">Leaves</tissue>
    </source>
</reference>
<dbReference type="EMBL" id="CM007898">
    <property type="protein sequence ID" value="OTG14363.1"/>
    <property type="molecule type" value="Genomic_DNA"/>
</dbReference>
<dbReference type="Gramene" id="mRNA:HanXRQr2_Chr09g0379641">
    <property type="protein sequence ID" value="mRNA:HanXRQr2_Chr09g0379641"/>
    <property type="gene ID" value="HanXRQr2_Chr09g0379641"/>
</dbReference>
<protein>
    <submittedName>
        <fullName evidence="3">Chaperonin Cpn60/TCP-1 family, groEL-like equatorial domain superfamily</fullName>
    </submittedName>
    <submittedName>
        <fullName evidence="4">Putative chaperonin Cpn60/TCP-1 family, GroEL-like equatorial domain protein</fullName>
    </submittedName>
</protein>
<dbReference type="Pfam" id="PF00118">
    <property type="entry name" value="Cpn60_TCP1"/>
    <property type="match status" value="1"/>
</dbReference>
<evidence type="ECO:0000256" key="1">
    <source>
        <dbReference type="ARBA" id="ARBA00006607"/>
    </source>
</evidence>
<dbReference type="GO" id="GO:0140662">
    <property type="term" value="F:ATP-dependent protein folding chaperone"/>
    <property type="evidence" value="ECO:0007669"/>
    <property type="project" value="InterPro"/>
</dbReference>
<evidence type="ECO:0000313" key="4">
    <source>
        <dbReference type="EMBL" id="OTG14363.1"/>
    </source>
</evidence>
<reference evidence="4" key="2">
    <citation type="submission" date="2017-02" db="EMBL/GenBank/DDBJ databases">
        <title>Sunflower complete genome.</title>
        <authorList>
            <person name="Langlade N."/>
            <person name="Munos S."/>
        </authorList>
    </citation>
    <scope>NUCLEOTIDE SEQUENCE [LARGE SCALE GENOMIC DNA]</scope>
    <source>
        <tissue evidence="4">Leaves</tissue>
    </source>
</reference>
<dbReference type="SUPFAM" id="SSF48592">
    <property type="entry name" value="GroEL equatorial domain-like"/>
    <property type="match status" value="1"/>
</dbReference>
<dbReference type="PANTHER" id="PTHR45633">
    <property type="entry name" value="60 KDA HEAT SHOCK PROTEIN, MITOCHONDRIAL"/>
    <property type="match status" value="1"/>
</dbReference>
<name>A0A251TUE9_HELAN</name>
<dbReference type="InParanoid" id="A0A251TUE9"/>
<dbReference type="GO" id="GO:0042026">
    <property type="term" value="P:protein refolding"/>
    <property type="evidence" value="ECO:0007669"/>
    <property type="project" value="InterPro"/>
</dbReference>
<evidence type="ECO:0000256" key="2">
    <source>
        <dbReference type="ARBA" id="ARBA00023186"/>
    </source>
</evidence>
<dbReference type="EMBL" id="MNCJ02000324">
    <property type="protein sequence ID" value="KAF5790146.1"/>
    <property type="molecule type" value="Genomic_DNA"/>
</dbReference>
<proteinExistence type="inferred from homology"/>
<dbReference type="Gene3D" id="1.10.560.10">
    <property type="entry name" value="GroEL-like equatorial domain"/>
    <property type="match status" value="1"/>
</dbReference>
<accession>A0A251TUE9</accession>
<keyword evidence="5" id="KW-1185">Reference proteome</keyword>
<dbReference type="InterPro" id="IPR027413">
    <property type="entry name" value="GROEL-like_equatorial_sf"/>
</dbReference>
<dbReference type="InterPro" id="IPR002423">
    <property type="entry name" value="Cpn60/GroEL/TCP-1"/>
</dbReference>
<reference evidence="3" key="3">
    <citation type="submission" date="2020-06" db="EMBL/GenBank/DDBJ databases">
        <title>Helianthus annuus Genome sequencing and assembly Release 2.</title>
        <authorList>
            <person name="Gouzy J."/>
            <person name="Langlade N."/>
            <person name="Munos S."/>
        </authorList>
    </citation>
    <scope>NUCLEOTIDE SEQUENCE</scope>
    <source>
        <tissue evidence="3">Leaves</tissue>
    </source>
</reference>
<dbReference type="STRING" id="4232.A0A251TUE9"/>
<comment type="similarity">
    <text evidence="1">Belongs to the chaperonin (HSP60) family.</text>
</comment>
<dbReference type="InterPro" id="IPR001844">
    <property type="entry name" value="Cpn60/GroEL"/>
</dbReference>
<gene>
    <name evidence="4" type="ORF">HannXRQ_Chr09g0248561</name>
    <name evidence="3" type="ORF">HanXRQr2_Chr09g0379641</name>
</gene>
<organism evidence="4 5">
    <name type="scientific">Helianthus annuus</name>
    <name type="common">Common sunflower</name>
    <dbReference type="NCBI Taxonomy" id="4232"/>
    <lineage>
        <taxon>Eukaryota</taxon>
        <taxon>Viridiplantae</taxon>
        <taxon>Streptophyta</taxon>
        <taxon>Embryophyta</taxon>
        <taxon>Tracheophyta</taxon>
        <taxon>Spermatophyta</taxon>
        <taxon>Magnoliopsida</taxon>
        <taxon>eudicotyledons</taxon>
        <taxon>Gunneridae</taxon>
        <taxon>Pentapetalae</taxon>
        <taxon>asterids</taxon>
        <taxon>campanulids</taxon>
        <taxon>Asterales</taxon>
        <taxon>Asteraceae</taxon>
        <taxon>Asteroideae</taxon>
        <taxon>Heliantheae alliance</taxon>
        <taxon>Heliantheae</taxon>
        <taxon>Helianthus</taxon>
    </lineage>
</organism>
<keyword evidence="2" id="KW-0143">Chaperone</keyword>
<evidence type="ECO:0000313" key="3">
    <source>
        <dbReference type="EMBL" id="KAF5790146.1"/>
    </source>
</evidence>